<feature type="compositionally biased region" description="Basic and acidic residues" evidence="1">
    <location>
        <begin position="879"/>
        <end position="896"/>
    </location>
</feature>
<sequence>MLNTLSESQWGDPVEPAEHGLLSTFREKFSVDENASKLGQKIFADGFDVLIFTLSTRVDRRDRTHLRAFLPYKLRGTQSAAKEYFTANATCLRRKMAWIKVCNALDQRSANERLSKEFEDIAADFFSGCPVKEDYEAGHATFSAAPKPYILTFKGGDRTKVLQENPLASKTAALFLEDLVMANEMEKACLTKETYQTGLKVYRHQSHIDTSTKLRNARKSQEKYTYYYLTTGVTSSHLSEGLKELIKTVADTSGPDSDFTVLGDDGENTLHPEYTLEPVEAPNTPGNSSTLNSVSPGHPPTVEGASTAFSDISSASPGLDATAKKSSVHDSPARPSQLIASTPKVAAKDNNSNGPPTFSEALDQSNGGLQTTPHADKANVTEVEGTISTPTVESGSSKKKFRGSKRKSRNKRKGIKKIEEPSSGRDNQDQDLATVSLEQPSETPPSLDIKVEPEARTHPGPENAVISKRDNEWSGLKTKVSHKPKSSKNEAWLVLPNTSNIAPPSNQAETTKVRNFKPEEYTTMSSNIPTVKSEDDQTSGIIPAATHTTTLPTVENMTWDETVRNLPPEEAEAIRVLSRESLHSVAPSGPRHAGNADHAMVNTPSTLSKHHSTDKLLTAVGKRQGQEVDEAPGAQGTGLEWAAAELTSPTKFNSGWRHSSLPYRSPTPSHDDFDDFIEISSTRPRSNTTTILNPRVRAVQFGDFPVALPELNENKYSANSGHSSSPSHSVPEAPSAYHEQGQYPGNAPGFTDGFPPAAGFANQPAMPFAAQMPISQPRHAPPMFMHPPYPPRDLLPPASGHLVSHPNPHPVLYGLPMSGFAYPPPPMPSYHSGHSGHSGHITNHAHPVPVTADYPPNTHTGSGISSYGHQSVREASQQEGDRDESFTGLSRSDRGFETSSNLDQQPEQSTNAQVTGTLAGYTCRCCFRGYVPSVQQPLYFCAGCGPTGAIRYCSVACLLADAYNHSLCCMQYPHYMRMDPHNMPDDLYEYERFYLAPVELRTEKETPERFRQRSFAMYCWHGPFPRILKAYALTHELPVGLQGCDVNEEFKKTGDYHIFRSEVSAAGKKFAPCEVICTLRLRNGDPMKEALNRALNACLIYLQPRVVNFLFRLLRHLIQDLDTWSLMMPVLDQRMVHAEFIHQFSREFGFDAQAHAQDIDTFDLTEDWRLVRLDMEDLEMQFQVLRCWYRAKRGQWISGPLEPRDAYM</sequence>
<feature type="compositionally biased region" description="Basic and acidic residues" evidence="1">
    <location>
        <begin position="449"/>
        <end position="459"/>
    </location>
</feature>
<feature type="region of interest" description="Disordered" evidence="1">
    <location>
        <begin position="830"/>
        <end position="911"/>
    </location>
</feature>
<proteinExistence type="predicted"/>
<feature type="compositionally biased region" description="Polar residues" evidence="1">
    <location>
        <begin position="307"/>
        <end position="316"/>
    </location>
</feature>
<dbReference type="OrthoDB" id="4757558at2759"/>
<dbReference type="EMBL" id="KZ613813">
    <property type="protein sequence ID" value="PMD59745.1"/>
    <property type="molecule type" value="Genomic_DNA"/>
</dbReference>
<dbReference type="InParanoid" id="A0A2J6T9Q0"/>
<feature type="compositionally biased region" description="Polar residues" evidence="1">
    <location>
        <begin position="897"/>
        <end position="911"/>
    </location>
</feature>
<feature type="region of interest" description="Disordered" evidence="1">
    <location>
        <begin position="253"/>
        <end position="272"/>
    </location>
</feature>
<name>A0A2J6T9Q0_9HELO</name>
<dbReference type="RefSeq" id="XP_024736649.1">
    <property type="nucleotide sequence ID" value="XM_024880319.1"/>
</dbReference>
<dbReference type="Proteomes" id="UP000235371">
    <property type="component" value="Unassembled WGS sequence"/>
</dbReference>
<dbReference type="GeneID" id="36588396"/>
<feature type="region of interest" description="Disordered" evidence="1">
    <location>
        <begin position="715"/>
        <end position="762"/>
    </location>
</feature>
<feature type="compositionally biased region" description="Low complexity" evidence="1">
    <location>
        <begin position="830"/>
        <end position="840"/>
    </location>
</feature>
<dbReference type="STRING" id="1095630.A0A2J6T9Q0"/>
<feature type="compositionally biased region" description="Polar residues" evidence="1">
    <location>
        <begin position="857"/>
        <end position="878"/>
    </location>
</feature>
<feature type="compositionally biased region" description="Basic and acidic residues" evidence="1">
    <location>
        <begin position="416"/>
        <end position="428"/>
    </location>
</feature>
<gene>
    <name evidence="2" type="ORF">K444DRAFT_613298</name>
</gene>
<feature type="compositionally biased region" description="Polar residues" evidence="1">
    <location>
        <begin position="430"/>
        <end position="441"/>
    </location>
</feature>
<feature type="compositionally biased region" description="Low complexity" evidence="1">
    <location>
        <begin position="717"/>
        <end position="736"/>
    </location>
</feature>
<protein>
    <submittedName>
        <fullName evidence="2">Uncharacterized protein</fullName>
    </submittedName>
</protein>
<accession>A0A2J6T9Q0</accession>
<evidence type="ECO:0000313" key="2">
    <source>
        <dbReference type="EMBL" id="PMD59745.1"/>
    </source>
</evidence>
<evidence type="ECO:0000256" key="1">
    <source>
        <dbReference type="SAM" id="MobiDB-lite"/>
    </source>
</evidence>
<feature type="compositionally biased region" description="Polar residues" evidence="1">
    <location>
        <begin position="284"/>
        <end position="295"/>
    </location>
</feature>
<feature type="compositionally biased region" description="Basic residues" evidence="1">
    <location>
        <begin position="397"/>
        <end position="415"/>
    </location>
</feature>
<feature type="compositionally biased region" description="Polar residues" evidence="1">
    <location>
        <begin position="349"/>
        <end position="373"/>
    </location>
</feature>
<organism evidence="2 3">
    <name type="scientific">Hyaloscypha bicolor E</name>
    <dbReference type="NCBI Taxonomy" id="1095630"/>
    <lineage>
        <taxon>Eukaryota</taxon>
        <taxon>Fungi</taxon>
        <taxon>Dikarya</taxon>
        <taxon>Ascomycota</taxon>
        <taxon>Pezizomycotina</taxon>
        <taxon>Leotiomycetes</taxon>
        <taxon>Helotiales</taxon>
        <taxon>Hyaloscyphaceae</taxon>
        <taxon>Hyaloscypha</taxon>
        <taxon>Hyaloscypha bicolor</taxon>
    </lineage>
</organism>
<feature type="region of interest" description="Disordered" evidence="1">
    <location>
        <begin position="277"/>
        <end position="466"/>
    </location>
</feature>
<reference evidence="2 3" key="1">
    <citation type="submission" date="2016-04" db="EMBL/GenBank/DDBJ databases">
        <title>A degradative enzymes factory behind the ericoid mycorrhizal symbiosis.</title>
        <authorList>
            <consortium name="DOE Joint Genome Institute"/>
            <person name="Martino E."/>
            <person name="Morin E."/>
            <person name="Grelet G."/>
            <person name="Kuo A."/>
            <person name="Kohler A."/>
            <person name="Daghino S."/>
            <person name="Barry K."/>
            <person name="Choi C."/>
            <person name="Cichocki N."/>
            <person name="Clum A."/>
            <person name="Copeland A."/>
            <person name="Hainaut M."/>
            <person name="Haridas S."/>
            <person name="Labutti K."/>
            <person name="Lindquist E."/>
            <person name="Lipzen A."/>
            <person name="Khouja H.-R."/>
            <person name="Murat C."/>
            <person name="Ohm R."/>
            <person name="Olson A."/>
            <person name="Spatafora J."/>
            <person name="Veneault-Fourrey C."/>
            <person name="Henrissat B."/>
            <person name="Grigoriev I."/>
            <person name="Martin F."/>
            <person name="Perotto S."/>
        </authorList>
    </citation>
    <scope>NUCLEOTIDE SEQUENCE [LARGE SCALE GENOMIC DNA]</scope>
    <source>
        <strain evidence="2 3">E</strain>
    </source>
</reference>
<dbReference type="AlphaFoldDB" id="A0A2J6T9Q0"/>
<keyword evidence="3" id="KW-1185">Reference proteome</keyword>
<evidence type="ECO:0000313" key="3">
    <source>
        <dbReference type="Proteomes" id="UP000235371"/>
    </source>
</evidence>